<dbReference type="InterPro" id="IPR041657">
    <property type="entry name" value="HTH_17"/>
</dbReference>
<evidence type="ECO:0000313" key="3">
    <source>
        <dbReference type="Proteomes" id="UP000266385"/>
    </source>
</evidence>
<comment type="caution">
    <text evidence="2">The sequence shown here is derived from an EMBL/GenBank/DDBJ whole genome shotgun (WGS) entry which is preliminary data.</text>
</comment>
<organism evidence="2 3">
    <name type="scientific">Henriciella mobilis</name>
    <dbReference type="NCBI Taxonomy" id="2305467"/>
    <lineage>
        <taxon>Bacteria</taxon>
        <taxon>Pseudomonadati</taxon>
        <taxon>Pseudomonadota</taxon>
        <taxon>Alphaproteobacteria</taxon>
        <taxon>Hyphomonadales</taxon>
        <taxon>Hyphomonadaceae</taxon>
        <taxon>Henriciella</taxon>
    </lineage>
</organism>
<sequence>MTRNRRNDDDWPELLTVTEAAEFLRLTRSTLDHYRCEGRGPIYRKHGARVFYPKPDLIAWSERNACASTSEKIRNTK</sequence>
<dbReference type="EMBL" id="QWFX01000012">
    <property type="protein sequence ID" value="RIJ29287.1"/>
    <property type="molecule type" value="Genomic_DNA"/>
</dbReference>
<dbReference type="SUPFAM" id="SSF46955">
    <property type="entry name" value="Putative DNA-binding domain"/>
    <property type="match status" value="1"/>
</dbReference>
<keyword evidence="2" id="KW-0238">DNA-binding</keyword>
<dbReference type="OrthoDB" id="9806994at2"/>
<proteinExistence type="predicted"/>
<name>A0A399RH16_9PROT</name>
<dbReference type="AlphaFoldDB" id="A0A399RH16"/>
<feature type="domain" description="Helix-turn-helix" evidence="1">
    <location>
        <begin position="14"/>
        <end position="64"/>
    </location>
</feature>
<gene>
    <name evidence="2" type="ORF">D1223_10090</name>
</gene>
<evidence type="ECO:0000259" key="1">
    <source>
        <dbReference type="Pfam" id="PF12728"/>
    </source>
</evidence>
<dbReference type="Pfam" id="PF12728">
    <property type="entry name" value="HTH_17"/>
    <property type="match status" value="1"/>
</dbReference>
<dbReference type="Proteomes" id="UP000266385">
    <property type="component" value="Unassembled WGS sequence"/>
</dbReference>
<evidence type="ECO:0000313" key="2">
    <source>
        <dbReference type="EMBL" id="RIJ29287.1"/>
    </source>
</evidence>
<dbReference type="InterPro" id="IPR009061">
    <property type="entry name" value="DNA-bd_dom_put_sf"/>
</dbReference>
<dbReference type="RefSeq" id="WP_119376314.1">
    <property type="nucleotide sequence ID" value="NZ_QWFX01000012.1"/>
</dbReference>
<reference evidence="2 3" key="1">
    <citation type="submission" date="2018-08" db="EMBL/GenBank/DDBJ databases">
        <title>Henriciella mobilis sp. nov., isolated from seawater.</title>
        <authorList>
            <person name="Cheng H."/>
            <person name="Wu Y.-H."/>
            <person name="Xu X.-W."/>
            <person name="Guo L.-L."/>
        </authorList>
    </citation>
    <scope>NUCLEOTIDE SEQUENCE [LARGE SCALE GENOMIC DNA]</scope>
    <source>
        <strain evidence="2 3">JN25</strain>
    </source>
</reference>
<dbReference type="GO" id="GO:0003677">
    <property type="term" value="F:DNA binding"/>
    <property type="evidence" value="ECO:0007669"/>
    <property type="project" value="UniProtKB-KW"/>
</dbReference>
<protein>
    <submittedName>
        <fullName evidence="2">DNA-binding protein</fullName>
    </submittedName>
</protein>
<accession>A0A399RH16</accession>
<keyword evidence="3" id="KW-1185">Reference proteome</keyword>